<dbReference type="HOGENOM" id="CLU_2597589_0_0_2"/>
<evidence type="ECO:0000313" key="3">
    <source>
        <dbReference type="EMBL" id="QCQ76973.1"/>
    </source>
</evidence>
<dbReference type="AlphaFoldDB" id="I3RAS7"/>
<evidence type="ECO:0000313" key="5">
    <source>
        <dbReference type="Proteomes" id="UP000011603"/>
    </source>
</evidence>
<accession>I3RAS7</accession>
<dbReference type="Proteomes" id="UP000006469">
    <property type="component" value="Plasmid pHM500"/>
</dbReference>
<dbReference type="EMBL" id="CP001871">
    <property type="protein sequence ID" value="AFK21337.1"/>
    <property type="molecule type" value="Genomic_DNA"/>
</dbReference>
<proteinExistence type="predicted"/>
<geneLocation type="plasmid" evidence="1 4">
    <name>pHM500</name>
</geneLocation>
<protein>
    <submittedName>
        <fullName evidence="1">Uncharacterized protein</fullName>
    </submittedName>
</protein>
<organism evidence="1 4">
    <name type="scientific">Haloferax mediterranei (strain ATCC 33500 / DSM 1411 / JCM 8866 / NBRC 14739 / NCIMB 2177 / R-4)</name>
    <name type="common">Halobacterium mediterranei</name>
    <dbReference type="NCBI Taxonomy" id="523841"/>
    <lineage>
        <taxon>Archaea</taxon>
        <taxon>Methanobacteriati</taxon>
        <taxon>Methanobacteriota</taxon>
        <taxon>Stenosarchaea group</taxon>
        <taxon>Halobacteria</taxon>
        <taxon>Halobacteriales</taxon>
        <taxon>Haloferacaceae</taxon>
        <taxon>Haloferax</taxon>
    </lineage>
</organism>
<evidence type="ECO:0000313" key="2">
    <source>
        <dbReference type="EMBL" id="ELZ97336.1"/>
    </source>
</evidence>
<sequence>MIHRVSPAGRVLRPACLDGRPWSIAREGPKCDEEFVVTSVFRLADCTDEGFVSHTKYIIETHFQILLTLYLCSRYPEYI</sequence>
<dbReference type="Proteomes" id="UP000011603">
    <property type="component" value="Unassembled WGS sequence"/>
</dbReference>
<dbReference type="KEGG" id="hme:HFX_6215"/>
<gene>
    <name evidence="1" type="ordered locus">HFX_6215</name>
    <name evidence="2" type="ORF">C439_18478</name>
    <name evidence="3" type="ORF">E6P09_16805</name>
</gene>
<reference evidence="2 5" key="3">
    <citation type="journal article" date="2014" name="PLoS Genet.">
        <title>Phylogenetically driven sequencing of extremely halophilic archaea reveals strategies for static and dynamic osmo-response.</title>
        <authorList>
            <person name="Becker E.A."/>
            <person name="Seitzer P.M."/>
            <person name="Tritt A."/>
            <person name="Larsen D."/>
            <person name="Krusor M."/>
            <person name="Yao A.I."/>
            <person name="Wu D."/>
            <person name="Madern D."/>
            <person name="Eisen J.A."/>
            <person name="Darling A.E."/>
            <person name="Facciotti M.T."/>
        </authorList>
    </citation>
    <scope>NUCLEOTIDE SEQUENCE [LARGE SCALE GENOMIC DNA]</scope>
    <source>
        <strain evidence="2">ATCC 33500</strain>
        <strain evidence="5">ATCC 33500 / DSM 1411 / JCM 8866 / NBRC 14739 / NCIMB 2177 / R-4</strain>
    </source>
</reference>
<reference evidence="1 4" key="2">
    <citation type="journal article" date="2012" name="J. Bacteriol.">
        <title>Complete genome sequence of the metabolically versatile halophilic archaeon Haloferax mediterranei, a poly(3-hydroxybutyrate-co-3-hydroxyvalerate) producer.</title>
        <authorList>
            <person name="Han J."/>
            <person name="Zhang F."/>
            <person name="Hou J."/>
            <person name="Liu X."/>
            <person name="Li M."/>
            <person name="Liu H."/>
            <person name="Cai L."/>
            <person name="Zhang B."/>
            <person name="Chen Y."/>
            <person name="Zhou J."/>
            <person name="Hu S."/>
            <person name="Xiang H."/>
        </authorList>
    </citation>
    <scope>NUCLEOTIDE SEQUENCE [LARGE SCALE GENOMIC DNA]</scope>
    <source>
        <strain evidence="4">ATCC 33500 / DSM 1411 / JCM 8866 / NBRC 14739 / NCIMB 2177 / R-4</strain>
        <strain evidence="1">CGMCC 1.2087</strain>
        <plasmid evidence="4">pHM500</plasmid>
    </source>
</reference>
<geneLocation type="plasmid" evidence="3 6">
    <name>pHME505</name>
</geneLocation>
<name>I3RAS7_HALMT</name>
<keyword evidence="5" id="KW-1185">Reference proteome</keyword>
<dbReference type="Proteomes" id="UP000299011">
    <property type="component" value="Plasmid pHME505"/>
</dbReference>
<evidence type="ECO:0000313" key="6">
    <source>
        <dbReference type="Proteomes" id="UP000299011"/>
    </source>
</evidence>
<keyword evidence="1" id="KW-0614">Plasmid</keyword>
<reference evidence="3 6" key="5">
    <citation type="submission" date="2019-04" db="EMBL/GenBank/DDBJ databases">
        <title>Methylomes of two halophilic Archaea, Haloarcula marismortui and Haloferax mediterranei.</title>
        <authorList>
            <person name="DasSarma S."/>
            <person name="DasSarma P."/>
            <person name="DasSarma S."/>
            <person name="Fomenkov A."/>
            <person name="Vincze T."/>
            <person name="Anton B.P."/>
            <person name="Roberts R.J."/>
        </authorList>
    </citation>
    <scope>NUCLEOTIDE SEQUENCE [LARGE SCALE GENOMIC DNA]</scope>
    <source>
        <strain evidence="3">ATCC 33500</strain>
        <strain evidence="6">ATCC 33500 / DSM 1411 / JCM 8866 / NBRC 14739 / NCIMB 2177 / R-4</strain>
        <plasmid evidence="3 6">pHME505</plasmid>
    </source>
</reference>
<evidence type="ECO:0000313" key="4">
    <source>
        <dbReference type="Proteomes" id="UP000006469"/>
    </source>
</evidence>
<dbReference type="EMBL" id="CP039140">
    <property type="protein sequence ID" value="QCQ76973.1"/>
    <property type="molecule type" value="Genomic_DNA"/>
</dbReference>
<evidence type="ECO:0000313" key="1">
    <source>
        <dbReference type="EMBL" id="AFK21337.1"/>
    </source>
</evidence>
<reference evidence="1" key="4">
    <citation type="submission" date="2014-05" db="EMBL/GenBank/DDBJ databases">
        <authorList>
            <person name="Wang L."/>
            <person name="Yang H."/>
            <person name="Xiang H."/>
        </authorList>
    </citation>
    <scope>NUCLEOTIDE SEQUENCE</scope>
    <source>
        <strain evidence="1">CGMCC 1.2087</strain>
        <plasmid evidence="1">pHM500</plasmid>
    </source>
</reference>
<dbReference type="EMBL" id="AOLO01000015">
    <property type="protein sequence ID" value="ELZ97336.1"/>
    <property type="molecule type" value="Genomic_DNA"/>
</dbReference>
<reference evidence="1" key="1">
    <citation type="journal article" date="2012" name="Appl. Environ. Microbiol.">
        <title>Identification of the haloarchaeal phasin (PhaP) that functions in polyhydroxyalkanoate accumulation and granule formation in Haloferax mediterranei.</title>
        <authorList>
            <person name="Cai S."/>
            <person name="Cai L."/>
            <person name="Liu H."/>
            <person name="Liu X."/>
            <person name="Han J."/>
            <person name="Zhou J."/>
            <person name="Xiang H."/>
        </authorList>
    </citation>
    <scope>NUCLEOTIDE SEQUENCE</scope>
    <source>
        <strain evidence="1">CGMCC 1.2087</strain>
    </source>
</reference>